<feature type="region of interest" description="Disordered" evidence="1">
    <location>
        <begin position="172"/>
        <end position="191"/>
    </location>
</feature>
<feature type="compositionally biased region" description="Polar residues" evidence="1">
    <location>
        <begin position="182"/>
        <end position="191"/>
    </location>
</feature>
<protein>
    <recommendedName>
        <fullName evidence="2">Reverse transcriptase domain-containing protein</fullName>
    </recommendedName>
</protein>
<reference evidence="3 4" key="1">
    <citation type="journal article" date="2019" name="Commun. Biol.">
        <title>The bagworm genome reveals a unique fibroin gene that provides high tensile strength.</title>
        <authorList>
            <person name="Kono N."/>
            <person name="Nakamura H."/>
            <person name="Ohtoshi R."/>
            <person name="Tomita M."/>
            <person name="Numata K."/>
            <person name="Arakawa K."/>
        </authorList>
    </citation>
    <scope>NUCLEOTIDE SEQUENCE [LARGE SCALE GENOMIC DNA]</scope>
</reference>
<dbReference type="InterPro" id="IPR043502">
    <property type="entry name" value="DNA/RNA_pol_sf"/>
</dbReference>
<name>A0A4C1ZHD6_EUMVA</name>
<dbReference type="Proteomes" id="UP000299102">
    <property type="component" value="Unassembled WGS sequence"/>
</dbReference>
<dbReference type="SUPFAM" id="SSF56672">
    <property type="entry name" value="DNA/RNA polymerases"/>
    <property type="match status" value="1"/>
</dbReference>
<dbReference type="GO" id="GO:0071897">
    <property type="term" value="P:DNA biosynthetic process"/>
    <property type="evidence" value="ECO:0007669"/>
    <property type="project" value="UniProtKB-ARBA"/>
</dbReference>
<proteinExistence type="predicted"/>
<dbReference type="Pfam" id="PF00078">
    <property type="entry name" value="RVT_1"/>
    <property type="match status" value="1"/>
</dbReference>
<dbReference type="EMBL" id="BGZK01001787">
    <property type="protein sequence ID" value="GBP86329.1"/>
    <property type="molecule type" value="Genomic_DNA"/>
</dbReference>
<gene>
    <name evidence="3" type="ORF">EVAR_52725_1</name>
</gene>
<evidence type="ECO:0000313" key="4">
    <source>
        <dbReference type="Proteomes" id="UP000299102"/>
    </source>
</evidence>
<dbReference type="InterPro" id="IPR000477">
    <property type="entry name" value="RT_dom"/>
</dbReference>
<feature type="domain" description="Reverse transcriptase" evidence="2">
    <location>
        <begin position="92"/>
        <end position="149"/>
    </location>
</feature>
<dbReference type="OrthoDB" id="425681at2759"/>
<evidence type="ECO:0000259" key="2">
    <source>
        <dbReference type="Pfam" id="PF00078"/>
    </source>
</evidence>
<accession>A0A4C1ZHD6</accession>
<dbReference type="AlphaFoldDB" id="A0A4C1ZHD6"/>
<comment type="caution">
    <text evidence="3">The sequence shown here is derived from an EMBL/GenBank/DDBJ whole genome shotgun (WGS) entry which is preliminary data.</text>
</comment>
<evidence type="ECO:0000256" key="1">
    <source>
        <dbReference type="SAM" id="MobiDB-lite"/>
    </source>
</evidence>
<sequence length="191" mass="22107">MDDKLQKVQIFSIRNERRTCRMFTIDARQWSMKGLKRAYDRVKRNYLWRTLSVHGVSSGLVQALQFLYRGFSVCVKINGADPDCCLYDLKEYECGMRTDEQSVKCFVYADDQVIIAPSACGLQEMVNTMNDYVEKRGMKVNVGKTKVMELERGRKHDRMRCTYRWSHVRGTERGGQMPHIPPTSSSATTVL</sequence>
<evidence type="ECO:0000313" key="3">
    <source>
        <dbReference type="EMBL" id="GBP86329.1"/>
    </source>
</evidence>
<dbReference type="PANTHER" id="PTHR47027">
    <property type="entry name" value="REVERSE TRANSCRIPTASE DOMAIN-CONTAINING PROTEIN"/>
    <property type="match status" value="1"/>
</dbReference>
<dbReference type="PANTHER" id="PTHR47027:SF20">
    <property type="entry name" value="REVERSE TRANSCRIPTASE-LIKE PROTEIN WITH RNA-DIRECTED DNA POLYMERASE DOMAIN"/>
    <property type="match status" value="1"/>
</dbReference>
<dbReference type="STRING" id="151549.A0A4C1ZHD6"/>
<keyword evidence="4" id="KW-1185">Reference proteome</keyword>
<organism evidence="3 4">
    <name type="scientific">Eumeta variegata</name>
    <name type="common">Bagworm moth</name>
    <name type="synonym">Eumeta japonica</name>
    <dbReference type="NCBI Taxonomy" id="151549"/>
    <lineage>
        <taxon>Eukaryota</taxon>
        <taxon>Metazoa</taxon>
        <taxon>Ecdysozoa</taxon>
        <taxon>Arthropoda</taxon>
        <taxon>Hexapoda</taxon>
        <taxon>Insecta</taxon>
        <taxon>Pterygota</taxon>
        <taxon>Neoptera</taxon>
        <taxon>Endopterygota</taxon>
        <taxon>Lepidoptera</taxon>
        <taxon>Glossata</taxon>
        <taxon>Ditrysia</taxon>
        <taxon>Tineoidea</taxon>
        <taxon>Psychidae</taxon>
        <taxon>Oiketicinae</taxon>
        <taxon>Eumeta</taxon>
    </lineage>
</organism>